<accession>A0ABR9KJF5</accession>
<feature type="domain" description="Ketoreductase" evidence="5">
    <location>
        <begin position="7"/>
        <end position="187"/>
    </location>
</feature>
<organism evidence="6 7">
    <name type="scientific">Nonomuraea africana</name>
    <dbReference type="NCBI Taxonomy" id="46171"/>
    <lineage>
        <taxon>Bacteria</taxon>
        <taxon>Bacillati</taxon>
        <taxon>Actinomycetota</taxon>
        <taxon>Actinomycetes</taxon>
        <taxon>Streptosporangiales</taxon>
        <taxon>Streptosporangiaceae</taxon>
        <taxon>Nonomuraea</taxon>
    </lineage>
</organism>
<dbReference type="RefSeq" id="WP_192776930.1">
    <property type="nucleotide sequence ID" value="NZ_BAAASY010000034.1"/>
</dbReference>
<dbReference type="PRINTS" id="PR00081">
    <property type="entry name" value="GDHRDH"/>
</dbReference>
<evidence type="ECO:0000256" key="3">
    <source>
        <dbReference type="ARBA" id="ARBA00023002"/>
    </source>
</evidence>
<dbReference type="Gene3D" id="3.40.50.720">
    <property type="entry name" value="NAD(P)-binding Rossmann-like Domain"/>
    <property type="match status" value="1"/>
</dbReference>
<gene>
    <name evidence="6" type="ORF">H4W81_004924</name>
</gene>
<evidence type="ECO:0000313" key="6">
    <source>
        <dbReference type="EMBL" id="MBE1562145.1"/>
    </source>
</evidence>
<dbReference type="Pfam" id="PF13561">
    <property type="entry name" value="adh_short_C2"/>
    <property type="match status" value="1"/>
</dbReference>
<keyword evidence="3" id="KW-0560">Oxidoreductase</keyword>
<reference evidence="6 7" key="1">
    <citation type="submission" date="2020-10" db="EMBL/GenBank/DDBJ databases">
        <title>Sequencing the genomes of 1000 actinobacteria strains.</title>
        <authorList>
            <person name="Klenk H.-P."/>
        </authorList>
    </citation>
    <scope>NUCLEOTIDE SEQUENCE [LARGE SCALE GENOMIC DNA]</scope>
    <source>
        <strain evidence="6 7">DSM 43748</strain>
    </source>
</reference>
<name>A0ABR9KJF5_9ACTN</name>
<dbReference type="PROSITE" id="PS00061">
    <property type="entry name" value="ADH_SHORT"/>
    <property type="match status" value="1"/>
</dbReference>
<keyword evidence="2" id="KW-0058">Aromatic hydrocarbons catabolism</keyword>
<proteinExistence type="inferred from homology"/>
<dbReference type="Proteomes" id="UP000661607">
    <property type="component" value="Unassembled WGS sequence"/>
</dbReference>
<evidence type="ECO:0000256" key="4">
    <source>
        <dbReference type="ARBA" id="ARBA00023027"/>
    </source>
</evidence>
<keyword evidence="7" id="KW-1185">Reference proteome</keyword>
<evidence type="ECO:0000313" key="7">
    <source>
        <dbReference type="Proteomes" id="UP000661607"/>
    </source>
</evidence>
<dbReference type="SMART" id="SM00822">
    <property type="entry name" value="PKS_KR"/>
    <property type="match status" value="1"/>
</dbReference>
<comment type="similarity">
    <text evidence="1">Belongs to the short-chain dehydrogenases/reductases (SDR) family.</text>
</comment>
<dbReference type="CDD" id="cd05233">
    <property type="entry name" value="SDR_c"/>
    <property type="match status" value="1"/>
</dbReference>
<dbReference type="InterPro" id="IPR036291">
    <property type="entry name" value="NAD(P)-bd_dom_sf"/>
</dbReference>
<comment type="caution">
    <text evidence="6">The sequence shown here is derived from an EMBL/GenBank/DDBJ whole genome shotgun (WGS) entry which is preliminary data.</text>
</comment>
<dbReference type="PANTHER" id="PTHR43943:SF17">
    <property type="entry name" value="3-PHENYLPROPIONATE-DIHYDRODIOL_CINNAMIC ACID-DIHYDRODIOL DEHYDROGENASE"/>
    <property type="match status" value="1"/>
</dbReference>
<evidence type="ECO:0000259" key="5">
    <source>
        <dbReference type="SMART" id="SM00822"/>
    </source>
</evidence>
<keyword evidence="4" id="KW-0520">NAD</keyword>
<evidence type="ECO:0000256" key="1">
    <source>
        <dbReference type="ARBA" id="ARBA00006484"/>
    </source>
</evidence>
<dbReference type="InterPro" id="IPR020904">
    <property type="entry name" value="Sc_DH/Rdtase_CS"/>
</dbReference>
<dbReference type="NCBIfam" id="NF004528">
    <property type="entry name" value="PRK05875.1"/>
    <property type="match status" value="1"/>
</dbReference>
<dbReference type="EMBL" id="JADBEF010000001">
    <property type="protein sequence ID" value="MBE1562145.1"/>
    <property type="molecule type" value="Genomic_DNA"/>
</dbReference>
<evidence type="ECO:0000256" key="2">
    <source>
        <dbReference type="ARBA" id="ARBA00022797"/>
    </source>
</evidence>
<sequence length="276" mass="28144">MNLGGQGVLVTGGGSGIGLGVAKRLAASGAAVTICGRSEDRLAAACAEIGKASYVVADVAVEEQMAAAVRRAWEHAGDRLDGVVASAGGSGWLGPITQLPIEEWQKVIATNLTGTMLALKHSAALMASAGGGSFVAISSIAASNTHRWFGPYGVAKAGIDHLCMLAADELGPSGVRVNAIRPGLTRTEMVSIITDADNPVLADYQACTPLPRVGEVADVAALAAFLLSPEASWITGQVINVDGGQSLRRGPDFSPWLEPAYGRDGLRGVTPAQSTS</sequence>
<dbReference type="InterPro" id="IPR057326">
    <property type="entry name" value="KR_dom"/>
</dbReference>
<dbReference type="PANTHER" id="PTHR43943">
    <property type="entry name" value="DEHYDROGENASE/REDUCTASE (SDR FAMILY) MEMBER 4"/>
    <property type="match status" value="1"/>
</dbReference>
<dbReference type="InterPro" id="IPR002347">
    <property type="entry name" value="SDR_fam"/>
</dbReference>
<protein>
    <submittedName>
        <fullName evidence="6">NAD(P)-dependent dehydrogenase (Short-subunit alcohol dehydrogenase family)</fullName>
    </submittedName>
</protein>
<dbReference type="SUPFAM" id="SSF51735">
    <property type="entry name" value="NAD(P)-binding Rossmann-fold domains"/>
    <property type="match status" value="1"/>
</dbReference>